<protein>
    <submittedName>
        <fullName evidence="2">Uncharacterized protein</fullName>
    </submittedName>
</protein>
<gene>
    <name evidence="2" type="ORF">HYH03_014919</name>
</gene>
<keyword evidence="3" id="KW-1185">Reference proteome</keyword>
<accession>A0A835XN95</accession>
<comment type="caution">
    <text evidence="2">The sequence shown here is derived from an EMBL/GenBank/DDBJ whole genome shotgun (WGS) entry which is preliminary data.</text>
</comment>
<organism evidence="2 3">
    <name type="scientific">Edaphochlamys debaryana</name>
    <dbReference type="NCBI Taxonomy" id="47281"/>
    <lineage>
        <taxon>Eukaryota</taxon>
        <taxon>Viridiplantae</taxon>
        <taxon>Chlorophyta</taxon>
        <taxon>core chlorophytes</taxon>
        <taxon>Chlorophyceae</taxon>
        <taxon>CS clade</taxon>
        <taxon>Chlamydomonadales</taxon>
        <taxon>Chlamydomonadales incertae sedis</taxon>
        <taxon>Edaphochlamys</taxon>
    </lineage>
</organism>
<dbReference type="Proteomes" id="UP000612055">
    <property type="component" value="Unassembled WGS sequence"/>
</dbReference>
<feature type="region of interest" description="Disordered" evidence="1">
    <location>
        <begin position="188"/>
        <end position="210"/>
    </location>
</feature>
<reference evidence="2" key="1">
    <citation type="journal article" date="2020" name="bioRxiv">
        <title>Comparative genomics of Chlamydomonas.</title>
        <authorList>
            <person name="Craig R.J."/>
            <person name="Hasan A.R."/>
            <person name="Ness R.W."/>
            <person name="Keightley P.D."/>
        </authorList>
    </citation>
    <scope>NUCLEOTIDE SEQUENCE</scope>
    <source>
        <strain evidence="2">CCAP 11/70</strain>
    </source>
</reference>
<dbReference type="AlphaFoldDB" id="A0A835XN95"/>
<proteinExistence type="predicted"/>
<feature type="compositionally biased region" description="Low complexity" evidence="1">
    <location>
        <begin position="75"/>
        <end position="84"/>
    </location>
</feature>
<evidence type="ECO:0000313" key="2">
    <source>
        <dbReference type="EMBL" id="KAG2486472.1"/>
    </source>
</evidence>
<feature type="region of interest" description="Disordered" evidence="1">
    <location>
        <begin position="58"/>
        <end position="125"/>
    </location>
</feature>
<sequence length="238" mass="27422">MQTCFGPSKETRLLLFKVEGLESTVKKQKDELTQLQAQLKSQEAQAQAERYAAEERIGQLRAQGQADRRTHSEQLSELQEQAEAQLRDLGTAKRQTEEELQRTKEVLREEQRQREEQERESTKQRIELQRQVEELQKQLQEHKRVADGNIASLQRKVRHEQKRSQALQKQIDNFSETMEAVSLVLSAAENDSRSSGLMSPTKEKVRSSAAHQLRQSLAQFKAKTKEDEAVIEDQGEPC</sequence>
<feature type="compositionally biased region" description="Basic and acidic residues" evidence="1">
    <location>
        <begin position="90"/>
        <end position="125"/>
    </location>
</feature>
<name>A0A835XN95_9CHLO</name>
<evidence type="ECO:0000256" key="1">
    <source>
        <dbReference type="SAM" id="MobiDB-lite"/>
    </source>
</evidence>
<evidence type="ECO:0000313" key="3">
    <source>
        <dbReference type="Proteomes" id="UP000612055"/>
    </source>
</evidence>
<dbReference type="EMBL" id="JAEHOE010000112">
    <property type="protein sequence ID" value="KAG2486472.1"/>
    <property type="molecule type" value="Genomic_DNA"/>
</dbReference>